<keyword evidence="2" id="KW-1185">Reference proteome</keyword>
<dbReference type="EMBL" id="MKGQ01000014">
    <property type="protein sequence ID" value="OKP02632.1"/>
    <property type="molecule type" value="Genomic_DNA"/>
</dbReference>
<dbReference type="PANTHER" id="PTHR34413">
    <property type="entry name" value="PROPHAGE TAIL FIBER ASSEMBLY PROTEIN HOMOLOG TFAE-RELATED-RELATED"/>
    <property type="match status" value="1"/>
</dbReference>
<name>A0A1Q5TQY4_9GAMM</name>
<protein>
    <submittedName>
        <fullName evidence="1">Tail assembly chaperone</fullName>
    </submittedName>
</protein>
<evidence type="ECO:0000313" key="2">
    <source>
        <dbReference type="Proteomes" id="UP000186268"/>
    </source>
</evidence>
<sequence>MNNKEIRQNAWPDYDRNYDYFYSASAPGFVYRPYDDPENYPADLKPISNDLHNQLLDGQANGKRITADVDGFPILVDPPPPTPEQLQQRAESQKRYLMSHASGKIAPLQDAVDLDMATDAEKSALTKWRKYRVLLNRVDCSTAPDIQWPEQPK</sequence>
<accession>A0A1Q5TQY4</accession>
<proteinExistence type="predicted"/>
<dbReference type="InterPro" id="IPR051220">
    <property type="entry name" value="TFA_Chaperone"/>
</dbReference>
<comment type="caution">
    <text evidence="1">The sequence shown here is derived from an EMBL/GenBank/DDBJ whole genome shotgun (WGS) entry which is preliminary data.</text>
</comment>
<organism evidence="1 2">
    <name type="scientific">Xenorhabdus eapokensis</name>
    <dbReference type="NCBI Taxonomy" id="1873482"/>
    <lineage>
        <taxon>Bacteria</taxon>
        <taxon>Pseudomonadati</taxon>
        <taxon>Pseudomonadota</taxon>
        <taxon>Gammaproteobacteria</taxon>
        <taxon>Enterobacterales</taxon>
        <taxon>Morganellaceae</taxon>
        <taxon>Xenorhabdus</taxon>
    </lineage>
</organism>
<dbReference type="AlphaFoldDB" id="A0A1Q5TQY4"/>
<gene>
    <name evidence="1" type="ORF">Xedl_02283</name>
</gene>
<evidence type="ECO:0000313" key="1">
    <source>
        <dbReference type="EMBL" id="OKP02632.1"/>
    </source>
</evidence>
<dbReference type="PANTHER" id="PTHR34413:SF2">
    <property type="entry name" value="PROPHAGE TAIL FIBER ASSEMBLY PROTEIN HOMOLOG TFAE-RELATED"/>
    <property type="match status" value="1"/>
</dbReference>
<reference evidence="1 2" key="1">
    <citation type="submission" date="2016-09" db="EMBL/GenBank/DDBJ databases">
        <title>Xenorhabdus thuongxuanensis sp. nov. and Xenorhabdus eapokensis sp. nov., isolated from Steinernema species.</title>
        <authorList>
            <person name="Kaempfer P."/>
            <person name="Tobias N.J."/>
            <person name="Phan Ke L."/>
            <person name="Bode H.B."/>
            <person name="Glaeser S.P."/>
        </authorList>
    </citation>
    <scope>NUCLEOTIDE SEQUENCE [LARGE SCALE GENOMIC DNA]</scope>
    <source>
        <strain evidence="1 2">DL20</strain>
    </source>
</reference>
<dbReference type="InterPro" id="IPR003458">
    <property type="entry name" value="Phage_T4_Gp38_tail_assem"/>
</dbReference>
<dbReference type="STRING" id="1873482.Xedl_02283"/>
<dbReference type="Proteomes" id="UP000186268">
    <property type="component" value="Unassembled WGS sequence"/>
</dbReference>
<dbReference type="RefSeq" id="WP_074023800.1">
    <property type="nucleotide sequence ID" value="NZ_CAWNAG010000046.1"/>
</dbReference>
<dbReference type="Pfam" id="PF02413">
    <property type="entry name" value="Caudo_TAP"/>
    <property type="match status" value="1"/>
</dbReference>